<feature type="region of interest" description="Disordered" evidence="9">
    <location>
        <begin position="267"/>
        <end position="310"/>
    </location>
</feature>
<proteinExistence type="predicted"/>
<comment type="caution">
    <text evidence="10">The sequence shown here is derived from an EMBL/GenBank/DDBJ whole genome shotgun (WGS) entry which is preliminary data.</text>
</comment>
<keyword evidence="11" id="KW-1185">Reference proteome</keyword>
<dbReference type="PANTHER" id="PTHR12663">
    <property type="entry name" value="ANDROGEN INDUCED INHIBITOR OF PROLIFERATION AS3 / PDS5-RELATED"/>
    <property type="match status" value="1"/>
</dbReference>
<evidence type="ECO:0000256" key="7">
    <source>
        <dbReference type="ARBA" id="ARBA00023306"/>
    </source>
</evidence>
<accession>A0A834HCJ8</accession>
<dbReference type="GO" id="GO:0051301">
    <property type="term" value="P:cell division"/>
    <property type="evidence" value="ECO:0007669"/>
    <property type="project" value="UniProtKB-KW"/>
</dbReference>
<dbReference type="OrthoDB" id="200660at2759"/>
<protein>
    <submittedName>
        <fullName evidence="10">Uncharacterized protein</fullName>
    </submittedName>
</protein>
<evidence type="ECO:0000256" key="8">
    <source>
        <dbReference type="SAM" id="Coils"/>
    </source>
</evidence>
<gene>
    <name evidence="10" type="ORF">RHSIM_Rhsim02G0215700</name>
</gene>
<dbReference type="SUPFAM" id="SSF48371">
    <property type="entry name" value="ARM repeat"/>
    <property type="match status" value="1"/>
</dbReference>
<evidence type="ECO:0000256" key="1">
    <source>
        <dbReference type="ARBA" id="ARBA00004123"/>
    </source>
</evidence>
<reference evidence="10" key="1">
    <citation type="submission" date="2019-11" db="EMBL/GenBank/DDBJ databases">
        <authorList>
            <person name="Liu Y."/>
            <person name="Hou J."/>
            <person name="Li T.-Q."/>
            <person name="Guan C.-H."/>
            <person name="Wu X."/>
            <person name="Wu H.-Z."/>
            <person name="Ling F."/>
            <person name="Zhang R."/>
            <person name="Shi X.-G."/>
            <person name="Ren J.-P."/>
            <person name="Chen E.-F."/>
            <person name="Sun J.-M."/>
        </authorList>
    </citation>
    <scope>NUCLEOTIDE SEQUENCE</scope>
    <source>
        <strain evidence="10">Adult_tree_wgs_1</strain>
        <tissue evidence="10">Leaves</tissue>
    </source>
</reference>
<evidence type="ECO:0000256" key="6">
    <source>
        <dbReference type="ARBA" id="ARBA00023242"/>
    </source>
</evidence>
<evidence type="ECO:0000256" key="2">
    <source>
        <dbReference type="ARBA" id="ARBA00022618"/>
    </source>
</evidence>
<evidence type="ECO:0000256" key="3">
    <source>
        <dbReference type="ARBA" id="ARBA00022763"/>
    </source>
</evidence>
<keyword evidence="5" id="KW-0234">DNA repair</keyword>
<dbReference type="GO" id="GO:0006281">
    <property type="term" value="P:DNA repair"/>
    <property type="evidence" value="ECO:0007669"/>
    <property type="project" value="UniProtKB-KW"/>
</dbReference>
<dbReference type="GO" id="GO:0035825">
    <property type="term" value="P:homologous recombination"/>
    <property type="evidence" value="ECO:0007669"/>
    <property type="project" value="UniProtKB-ARBA"/>
</dbReference>
<dbReference type="PANTHER" id="PTHR12663:SF3">
    <property type="entry name" value="SISTER CHROMATID COHESION PROTEIN PDS5 HOMOLOG C"/>
    <property type="match status" value="1"/>
</dbReference>
<keyword evidence="7" id="KW-0131">Cell cycle</keyword>
<keyword evidence="8" id="KW-0175">Coiled coil</keyword>
<comment type="subcellular location">
    <subcellularLocation>
        <location evidence="1">Nucleus</location>
    </subcellularLocation>
</comment>
<dbReference type="InterPro" id="IPR016024">
    <property type="entry name" value="ARM-type_fold"/>
</dbReference>
<dbReference type="GO" id="GO:0005634">
    <property type="term" value="C:nucleus"/>
    <property type="evidence" value="ECO:0007669"/>
    <property type="project" value="UniProtKB-SubCell"/>
</dbReference>
<keyword evidence="3" id="KW-0227">DNA damage</keyword>
<name>A0A834HCJ8_RHOSS</name>
<sequence>MLFTGTLELERQLEEAGNKLLQLPHSVVEILSLLDQVENYLSRVEQSPSKSMQTALSPSRKALVADELLRHRDADVKVAVASCISQITRITAPYAPYDDQIDEDSQEIFQLIVWSFENLSDKSGRSYNKRTLILETVATVRSCLVMLDLECDGLIVEMFHFLKAIMDYHSGNVFSSMETIMTLVLEESGDISLELISPILASLKSENQVEVLPLEKSKGADAKSDRKSRVDAKFLDNKPGDKTEDARDGTFEDLSKKAHCKSDADVSIADGKSKDDGGTAKTGLKPKSGNPEENGRDNNQGVEEEFDEGGEEWPSTFVRLGNVSAISRKFALDSLVSFMEVLENVSLPSATPKDFESVYDGLDTLVRYRLEVDWLRKRINQMVSRLGRPIVRNRLEKASKELEEVEVVAMRLKDKKKGLEGRVAELKSVGSGRFDMSSHVGQGLRW</sequence>
<evidence type="ECO:0000256" key="9">
    <source>
        <dbReference type="SAM" id="MobiDB-lite"/>
    </source>
</evidence>
<keyword evidence="2" id="KW-0132">Cell division</keyword>
<evidence type="ECO:0000256" key="4">
    <source>
        <dbReference type="ARBA" id="ARBA00022776"/>
    </source>
</evidence>
<evidence type="ECO:0000256" key="5">
    <source>
        <dbReference type="ARBA" id="ARBA00023204"/>
    </source>
</evidence>
<dbReference type="InterPro" id="IPR039776">
    <property type="entry name" value="Pds5"/>
</dbReference>
<dbReference type="GO" id="GO:0007064">
    <property type="term" value="P:mitotic sister chromatid cohesion"/>
    <property type="evidence" value="ECO:0007669"/>
    <property type="project" value="InterPro"/>
</dbReference>
<keyword evidence="6" id="KW-0539">Nucleus</keyword>
<dbReference type="AlphaFoldDB" id="A0A834HCJ8"/>
<keyword evidence="4" id="KW-0498">Mitosis</keyword>
<dbReference type="Pfam" id="PF20168">
    <property type="entry name" value="PDS5"/>
    <property type="match status" value="1"/>
</dbReference>
<feature type="region of interest" description="Disordered" evidence="9">
    <location>
        <begin position="218"/>
        <end position="254"/>
    </location>
</feature>
<evidence type="ECO:0000313" key="10">
    <source>
        <dbReference type="EMBL" id="KAF7151429.1"/>
    </source>
</evidence>
<dbReference type="Proteomes" id="UP000626092">
    <property type="component" value="Unassembled WGS sequence"/>
</dbReference>
<organism evidence="10 11">
    <name type="scientific">Rhododendron simsii</name>
    <name type="common">Sims's rhododendron</name>
    <dbReference type="NCBI Taxonomy" id="118357"/>
    <lineage>
        <taxon>Eukaryota</taxon>
        <taxon>Viridiplantae</taxon>
        <taxon>Streptophyta</taxon>
        <taxon>Embryophyta</taxon>
        <taxon>Tracheophyta</taxon>
        <taxon>Spermatophyta</taxon>
        <taxon>Magnoliopsida</taxon>
        <taxon>eudicotyledons</taxon>
        <taxon>Gunneridae</taxon>
        <taxon>Pentapetalae</taxon>
        <taxon>asterids</taxon>
        <taxon>Ericales</taxon>
        <taxon>Ericaceae</taxon>
        <taxon>Ericoideae</taxon>
        <taxon>Rhodoreae</taxon>
        <taxon>Rhododendron</taxon>
    </lineage>
</organism>
<feature type="coiled-coil region" evidence="8">
    <location>
        <begin position="395"/>
        <end position="429"/>
    </location>
</feature>
<dbReference type="EMBL" id="WJXA01000002">
    <property type="protein sequence ID" value="KAF7151429.1"/>
    <property type="molecule type" value="Genomic_DNA"/>
</dbReference>
<dbReference type="GO" id="GO:0000785">
    <property type="term" value="C:chromatin"/>
    <property type="evidence" value="ECO:0007669"/>
    <property type="project" value="TreeGrafter"/>
</dbReference>
<evidence type="ECO:0000313" key="11">
    <source>
        <dbReference type="Proteomes" id="UP000626092"/>
    </source>
</evidence>